<sequence length="74" mass="8411">MLTHGDTEVVRQNDYCSVCINKEGDPVTGNHKPIVERRREESVNASRGDPKRTKTGEYPAQVPRYIYILTNPIP</sequence>
<proteinExistence type="predicted"/>
<organism evidence="2 3">
    <name type="scientific">Amanita muscaria (strain Koide BX008)</name>
    <dbReference type="NCBI Taxonomy" id="946122"/>
    <lineage>
        <taxon>Eukaryota</taxon>
        <taxon>Fungi</taxon>
        <taxon>Dikarya</taxon>
        <taxon>Basidiomycota</taxon>
        <taxon>Agaricomycotina</taxon>
        <taxon>Agaricomycetes</taxon>
        <taxon>Agaricomycetidae</taxon>
        <taxon>Agaricales</taxon>
        <taxon>Pluteineae</taxon>
        <taxon>Amanitaceae</taxon>
        <taxon>Amanita</taxon>
    </lineage>
</organism>
<reference evidence="2 3" key="1">
    <citation type="submission" date="2014-04" db="EMBL/GenBank/DDBJ databases">
        <title>Evolutionary Origins and Diversification of the Mycorrhizal Mutualists.</title>
        <authorList>
            <consortium name="DOE Joint Genome Institute"/>
            <consortium name="Mycorrhizal Genomics Consortium"/>
            <person name="Kohler A."/>
            <person name="Kuo A."/>
            <person name="Nagy L.G."/>
            <person name="Floudas D."/>
            <person name="Copeland A."/>
            <person name="Barry K.W."/>
            <person name="Cichocki N."/>
            <person name="Veneault-Fourrey C."/>
            <person name="LaButti K."/>
            <person name="Lindquist E.A."/>
            <person name="Lipzen A."/>
            <person name="Lundell T."/>
            <person name="Morin E."/>
            <person name="Murat C."/>
            <person name="Riley R."/>
            <person name="Ohm R."/>
            <person name="Sun H."/>
            <person name="Tunlid A."/>
            <person name="Henrissat B."/>
            <person name="Grigoriev I.V."/>
            <person name="Hibbett D.S."/>
            <person name="Martin F."/>
        </authorList>
    </citation>
    <scope>NUCLEOTIDE SEQUENCE [LARGE SCALE GENOMIC DNA]</scope>
    <source>
        <strain evidence="2 3">Koide BX008</strain>
    </source>
</reference>
<accession>A0A0C2WBY6</accession>
<evidence type="ECO:0000313" key="3">
    <source>
        <dbReference type="Proteomes" id="UP000054549"/>
    </source>
</evidence>
<evidence type="ECO:0000256" key="1">
    <source>
        <dbReference type="SAM" id="MobiDB-lite"/>
    </source>
</evidence>
<evidence type="ECO:0000313" key="2">
    <source>
        <dbReference type="EMBL" id="KIL54086.1"/>
    </source>
</evidence>
<dbReference type="AlphaFoldDB" id="A0A0C2WBY6"/>
<feature type="region of interest" description="Disordered" evidence="1">
    <location>
        <begin position="27"/>
        <end position="58"/>
    </location>
</feature>
<protein>
    <submittedName>
        <fullName evidence="2">Uncharacterized protein</fullName>
    </submittedName>
</protein>
<dbReference type="HOGENOM" id="CLU_2687310_0_0_1"/>
<name>A0A0C2WBY6_AMAMK</name>
<dbReference type="Proteomes" id="UP000054549">
    <property type="component" value="Unassembled WGS sequence"/>
</dbReference>
<feature type="compositionally biased region" description="Basic and acidic residues" evidence="1">
    <location>
        <begin position="33"/>
        <end position="55"/>
    </location>
</feature>
<keyword evidence="3" id="KW-1185">Reference proteome</keyword>
<dbReference type="InParanoid" id="A0A0C2WBY6"/>
<gene>
    <name evidence="2" type="ORF">M378DRAFT_19215</name>
</gene>
<dbReference type="EMBL" id="KN818953">
    <property type="protein sequence ID" value="KIL54086.1"/>
    <property type="molecule type" value="Genomic_DNA"/>
</dbReference>